<dbReference type="GeneID" id="115877540"/>
<organism evidence="4 5">
    <name type="scientific">Sitophilus oryzae</name>
    <name type="common">Rice weevil</name>
    <name type="synonym">Curculio oryzae</name>
    <dbReference type="NCBI Taxonomy" id="7048"/>
    <lineage>
        <taxon>Eukaryota</taxon>
        <taxon>Metazoa</taxon>
        <taxon>Ecdysozoa</taxon>
        <taxon>Arthropoda</taxon>
        <taxon>Hexapoda</taxon>
        <taxon>Insecta</taxon>
        <taxon>Pterygota</taxon>
        <taxon>Neoptera</taxon>
        <taxon>Endopterygota</taxon>
        <taxon>Coleoptera</taxon>
        <taxon>Polyphaga</taxon>
        <taxon>Cucujiformia</taxon>
        <taxon>Curculionidae</taxon>
        <taxon>Dryophthorinae</taxon>
        <taxon>Sitophilus</taxon>
    </lineage>
</organism>
<dbReference type="CDD" id="cd11608">
    <property type="entry name" value="eIF2D_C"/>
    <property type="match status" value="1"/>
</dbReference>
<dbReference type="PANTHER" id="PTHR12217:SF4">
    <property type="entry name" value="EUKARYOTIC TRANSLATION INITIATION FACTOR 2D"/>
    <property type="match status" value="1"/>
</dbReference>
<dbReference type="Gene3D" id="3.10.400.20">
    <property type="match status" value="1"/>
</dbReference>
<feature type="compositionally biased region" description="Basic and acidic residues" evidence="2">
    <location>
        <begin position="212"/>
        <end position="222"/>
    </location>
</feature>
<evidence type="ECO:0000259" key="3">
    <source>
        <dbReference type="PROSITE" id="PS50296"/>
    </source>
</evidence>
<dbReference type="GO" id="GO:0003723">
    <property type="term" value="F:RNA binding"/>
    <property type="evidence" value="ECO:0007669"/>
    <property type="project" value="InterPro"/>
</dbReference>
<dbReference type="InterPro" id="IPR036885">
    <property type="entry name" value="SWIB_MDM2_dom_sf"/>
</dbReference>
<protein>
    <submittedName>
        <fullName evidence="5">Eukaryotic translation initiation factor 2D</fullName>
    </submittedName>
</protein>
<keyword evidence="1" id="KW-0963">Cytoplasm</keyword>
<dbReference type="InterPro" id="IPR048247">
    <property type="entry name" value="eIF2D_N"/>
</dbReference>
<dbReference type="SUPFAM" id="SSF47592">
    <property type="entry name" value="SWIB/MDM2 domain"/>
    <property type="match status" value="1"/>
</dbReference>
<dbReference type="InterPro" id="IPR058886">
    <property type="entry name" value="SWIB_eIF2D"/>
</dbReference>
<dbReference type="GO" id="GO:0001731">
    <property type="term" value="P:formation of translation preinitiation complex"/>
    <property type="evidence" value="ECO:0007669"/>
    <property type="project" value="InterPro"/>
</dbReference>
<dbReference type="GO" id="GO:0003743">
    <property type="term" value="F:translation initiation factor activity"/>
    <property type="evidence" value="ECO:0007669"/>
    <property type="project" value="UniProtKB-KW"/>
</dbReference>
<reference evidence="5" key="1">
    <citation type="submission" date="2025-08" db="UniProtKB">
        <authorList>
            <consortium name="RefSeq"/>
        </authorList>
    </citation>
    <scope>IDENTIFICATION</scope>
    <source>
        <tissue evidence="5">Gonads</tissue>
    </source>
</reference>
<evidence type="ECO:0000313" key="4">
    <source>
        <dbReference type="Proteomes" id="UP000504635"/>
    </source>
</evidence>
<proteinExistence type="predicted"/>
<dbReference type="FunCoup" id="A0A6J2XEF3">
    <property type="interactions" value="1192"/>
</dbReference>
<keyword evidence="5" id="KW-0648">Protein biosynthesis</keyword>
<feature type="domain" description="SUI1" evidence="3">
    <location>
        <begin position="476"/>
        <end position="549"/>
    </location>
</feature>
<evidence type="ECO:0000256" key="2">
    <source>
        <dbReference type="SAM" id="MobiDB-lite"/>
    </source>
</evidence>
<dbReference type="InParanoid" id="A0A6J2XEF3"/>
<dbReference type="Pfam" id="PF01253">
    <property type="entry name" value="SUI1"/>
    <property type="match status" value="1"/>
</dbReference>
<dbReference type="Pfam" id="PF26291">
    <property type="entry name" value="SWIB_eIF2D"/>
    <property type="match status" value="1"/>
</dbReference>
<dbReference type="InterPro" id="IPR039759">
    <property type="entry name" value="eIF2D_SUI1"/>
</dbReference>
<feature type="region of interest" description="Disordered" evidence="2">
    <location>
        <begin position="212"/>
        <end position="252"/>
    </location>
</feature>
<dbReference type="CDD" id="cd11610">
    <property type="entry name" value="eIF2D_N"/>
    <property type="match status" value="1"/>
</dbReference>
<dbReference type="InterPro" id="IPR057429">
    <property type="entry name" value="WH_eIF2D"/>
</dbReference>
<dbReference type="SUPFAM" id="SSF55159">
    <property type="entry name" value="eIF1-like"/>
    <property type="match status" value="1"/>
</dbReference>
<accession>A0A6J2XEF3</accession>
<dbReference type="InterPro" id="IPR001950">
    <property type="entry name" value="SUI1"/>
</dbReference>
<dbReference type="CTD" id="1939"/>
<dbReference type="InterPro" id="IPR048248">
    <property type="entry name" value="PUA_eIF2d-like"/>
</dbReference>
<dbReference type="PANTHER" id="PTHR12217">
    <property type="entry name" value="EUKARYOTIC TRANSLATION INITIATION FACTOR 2D"/>
    <property type="match status" value="1"/>
</dbReference>
<dbReference type="CDD" id="cd21156">
    <property type="entry name" value="PUA_eIF2d-like"/>
    <property type="match status" value="1"/>
</dbReference>
<name>A0A6J2XEF3_SITOR</name>
<dbReference type="InterPro" id="IPR015947">
    <property type="entry name" value="PUA-like_sf"/>
</dbReference>
<evidence type="ECO:0000256" key="1">
    <source>
        <dbReference type="ARBA" id="ARBA00022490"/>
    </source>
</evidence>
<dbReference type="InterPro" id="IPR039757">
    <property type="entry name" value="EIF2D"/>
</dbReference>
<dbReference type="InterPro" id="IPR004521">
    <property type="entry name" value="Uncharacterised_CHP00451"/>
</dbReference>
<evidence type="ECO:0000313" key="5">
    <source>
        <dbReference type="RefSeq" id="XP_030749632.1"/>
    </source>
</evidence>
<dbReference type="OrthoDB" id="199771at2759"/>
<keyword evidence="4" id="KW-1185">Reference proteome</keyword>
<dbReference type="Pfam" id="PF17832">
    <property type="entry name" value="Pre-PUA"/>
    <property type="match status" value="1"/>
</dbReference>
<dbReference type="AlphaFoldDB" id="A0A6J2XEF3"/>
<dbReference type="Pfam" id="PF26292">
    <property type="entry name" value="PUA_elF2D"/>
    <property type="match status" value="1"/>
</dbReference>
<dbReference type="SUPFAM" id="SSF88697">
    <property type="entry name" value="PUA domain-like"/>
    <property type="match status" value="1"/>
</dbReference>
<dbReference type="RefSeq" id="XP_030749632.1">
    <property type="nucleotide sequence ID" value="XM_030893772.1"/>
</dbReference>
<dbReference type="InterPro" id="IPR041366">
    <property type="entry name" value="Pre-PUA"/>
</dbReference>
<dbReference type="NCBIfam" id="TIGR00451">
    <property type="entry name" value="unchar_dom_2"/>
    <property type="match status" value="1"/>
</dbReference>
<dbReference type="Gene3D" id="3.30.780.10">
    <property type="entry name" value="SUI1-like domain"/>
    <property type="match status" value="1"/>
</dbReference>
<dbReference type="InterPro" id="IPR036877">
    <property type="entry name" value="SUI1_dom_sf"/>
</dbReference>
<dbReference type="PROSITE" id="PS50890">
    <property type="entry name" value="PUA"/>
    <property type="match status" value="1"/>
</dbReference>
<dbReference type="KEGG" id="soy:115877540"/>
<dbReference type="Proteomes" id="UP000504635">
    <property type="component" value="Unplaced"/>
</dbReference>
<gene>
    <name evidence="5" type="primary">LOC115877540</name>
</gene>
<dbReference type="PROSITE" id="PS50296">
    <property type="entry name" value="SUI1"/>
    <property type="match status" value="1"/>
</dbReference>
<sequence>MFKKPVRIKSNNQVKGSERKNVKDLFCKSFPNVSEVEANNLFNNKKETLNCIKLVTHDNETVQVYCIQKQPLLFSVRDKLFPTVYLLWNIPNLIPYFTIHPQVMSYINSGADLMLPGVITPTAQTGLSKYGNVNANSLVYINLSNNKCAVAIGTTCLSSFDMERSGGKGKCVNVHHFLGDYLCNIDGAQTTKPNLGPPDFLVTKDYESDFPELGKNKQEINRSEITSDGSIPQDKDLLEDTDDKNETDVSNTNENFDMDEVLMHCFLASIKYSKTITLPILTSNFYKLQMLPACPEGHTLDIKKTSYKKLKNFLDEMCKIQLITVKEVKKGVETIMSINKEHPKYNEFYLKPDLRPKTDSNEDAKNVNKTTVTESYVITENVLPIFQQGGYRKGDVIDRPNIHKFVTSYIKENNCQEIDNNKLVKPSTTILRKICKTEQSVSWEEVFEKVCESMKNCFKVNVGQDEIFNKGKISPITMNVSVRSGNKKVTIIDNLEVFGININEFAKECQHGVAASTSITPKPPGKKCDQLLVQGNQVVFVYNILTEKYKVPKKYVLGLEKAPKKKK</sequence>
<keyword evidence="5" id="KW-0396">Initiation factor</keyword>
<dbReference type="Pfam" id="PF25304">
    <property type="entry name" value="WHD_eIF2D"/>
    <property type="match status" value="1"/>
</dbReference>